<protein>
    <submittedName>
        <fullName evidence="1">Uncharacterized protein</fullName>
    </submittedName>
</protein>
<dbReference type="GeneID" id="78363313"/>
<proteinExistence type="predicted"/>
<dbReference type="EMBL" id="NHMP01000001">
    <property type="protein sequence ID" value="OXE51106.1"/>
    <property type="molecule type" value="Genomic_DNA"/>
</dbReference>
<name>A0A227KRI4_9BURK</name>
<comment type="caution">
    <text evidence="1">The sequence shown here is derived from an EMBL/GenBank/DDBJ whole genome shotgun (WGS) entry which is preliminary data.</text>
</comment>
<dbReference type="RefSeq" id="WP_066591181.1">
    <property type="nucleotide sequence ID" value="NZ_CAJTBZ010000018.1"/>
</dbReference>
<dbReference type="AlphaFoldDB" id="A0A227KRI4"/>
<evidence type="ECO:0000313" key="1">
    <source>
        <dbReference type="EMBL" id="OXE51106.1"/>
    </source>
</evidence>
<evidence type="ECO:0000313" key="2">
    <source>
        <dbReference type="Proteomes" id="UP000214610"/>
    </source>
</evidence>
<dbReference type="Proteomes" id="UP000214610">
    <property type="component" value="Unassembled WGS sequence"/>
</dbReference>
<organism evidence="1 2">
    <name type="scientific">Turicimonas muris</name>
    <dbReference type="NCBI Taxonomy" id="1796652"/>
    <lineage>
        <taxon>Bacteria</taxon>
        <taxon>Pseudomonadati</taxon>
        <taxon>Pseudomonadota</taxon>
        <taxon>Betaproteobacteria</taxon>
        <taxon>Burkholderiales</taxon>
        <taxon>Sutterellaceae</taxon>
        <taxon>Turicimonas</taxon>
    </lineage>
</organism>
<gene>
    <name evidence="1" type="ORF">ADH67_02090</name>
</gene>
<reference evidence="2" key="1">
    <citation type="submission" date="2017-05" db="EMBL/GenBank/DDBJ databases">
        <title>Improved OligoMM genomes.</title>
        <authorList>
            <person name="Garzetti D."/>
        </authorList>
    </citation>
    <scope>NUCLEOTIDE SEQUENCE [LARGE SCALE GENOMIC DNA]</scope>
    <source>
        <strain evidence="2">YL45</strain>
    </source>
</reference>
<keyword evidence="2" id="KW-1185">Reference proteome</keyword>
<accession>A0A227KRI4</accession>
<sequence>MTTDKELPVLNGMQKRQLSNLARTCVLYGQGMVITAVANRIQPIKRDRVKSKVNAYGQVVYKTARRILRPEYQPSYGEGGYRTLEDLDQKYWHFLADCRAAYRQSRASNELLHVGNMRYSHEEFEQLYKANRPHRRQWKNDYVFDLVKREVKKMGISDRQLKKEQKKLIERAFRTFSSSEILFMRRRARWKATVGANTEARALYFNEQVQRWKEYFRAKGLQYIGCPKLKPYKGVYNETYWYNFRNKYIPEEVFDFAYFPKPEMK</sequence>